<dbReference type="SUPFAM" id="SSF53335">
    <property type="entry name" value="S-adenosyl-L-methionine-dependent methyltransferases"/>
    <property type="match status" value="1"/>
</dbReference>
<keyword evidence="3 6" id="KW-0808">Transferase</keyword>
<organism evidence="6 7">
    <name type="scientific">Devosia geojensis</name>
    <dbReference type="NCBI Taxonomy" id="443610"/>
    <lineage>
        <taxon>Bacteria</taxon>
        <taxon>Pseudomonadati</taxon>
        <taxon>Pseudomonadota</taxon>
        <taxon>Alphaproteobacteria</taxon>
        <taxon>Hyphomicrobiales</taxon>
        <taxon>Devosiaceae</taxon>
        <taxon>Devosia</taxon>
    </lineage>
</organism>
<dbReference type="AlphaFoldDB" id="A0A0F5FXN0"/>
<evidence type="ECO:0000313" key="6">
    <source>
        <dbReference type="EMBL" id="KKB13631.1"/>
    </source>
</evidence>
<dbReference type="InterPro" id="IPR050723">
    <property type="entry name" value="CFA/CMAS"/>
</dbReference>
<keyword evidence="2 6" id="KW-0489">Methyltransferase</keyword>
<protein>
    <submittedName>
        <fullName evidence="6">Cyclopropane fatty acyl phospholipid synthase</fullName>
        <ecNumber evidence="6">2.1.1.79</ecNumber>
    </submittedName>
</protein>
<name>A0A0F5FXN0_9HYPH</name>
<dbReference type="NCBIfam" id="NF008686">
    <property type="entry name" value="PRK11705.1"/>
    <property type="match status" value="1"/>
</dbReference>
<evidence type="ECO:0000256" key="3">
    <source>
        <dbReference type="ARBA" id="ARBA00022679"/>
    </source>
</evidence>
<comment type="similarity">
    <text evidence="1">Belongs to the CFA/CMAS family.</text>
</comment>
<sequence length="384" mass="43436">MQISSALSSPISVMSNRAKRFVEQQLAAADIVINGDRPWDPRIHDERLYARLIAQGTLGLGESYMDGWWDAEALDELIYRLLTAAVPDAFPKDTAVLWSAVKGRLLNLQRLKVKEVGEKHYDIGNDLYEAMLDRRMIYSCGYWKDADSLDAAQEAKLDLICRKVGLEKGMRVLDIGSGWGGFLQFAAERYGISGVGVTVSREQAALANERTQGLTVETRLMDYQALDGKFDRIVSVGMFEHVGYKNYRAFFAKARTLLADDGLMLLHTIGGHHSTTHGEPFSEKYIFPNGMLPSIAQIGRASEGRFVMEDWHNFGADYEKTLLAWWANFDAAWPGLEGRYGARFYRLWRYYLLSFAALFRARNVSLWQIVFSPRGVPGGYRSIR</sequence>
<evidence type="ECO:0000256" key="5">
    <source>
        <dbReference type="ARBA" id="ARBA00023098"/>
    </source>
</evidence>
<keyword evidence="5" id="KW-0443">Lipid metabolism</keyword>
<dbReference type="Pfam" id="PF02353">
    <property type="entry name" value="CMAS"/>
    <property type="match status" value="1"/>
</dbReference>
<keyword evidence="7" id="KW-1185">Reference proteome</keyword>
<evidence type="ECO:0000256" key="1">
    <source>
        <dbReference type="ARBA" id="ARBA00010815"/>
    </source>
</evidence>
<dbReference type="STRING" id="443610.VE25_01150"/>
<dbReference type="PIRSF" id="PIRSF003085">
    <property type="entry name" value="CMAS"/>
    <property type="match status" value="1"/>
</dbReference>
<evidence type="ECO:0000256" key="4">
    <source>
        <dbReference type="ARBA" id="ARBA00022691"/>
    </source>
</evidence>
<proteinExistence type="inferred from homology"/>
<dbReference type="InterPro" id="IPR003333">
    <property type="entry name" value="CMAS"/>
</dbReference>
<evidence type="ECO:0000313" key="7">
    <source>
        <dbReference type="Proteomes" id="UP000033632"/>
    </source>
</evidence>
<dbReference type="Proteomes" id="UP000033632">
    <property type="component" value="Unassembled WGS sequence"/>
</dbReference>
<evidence type="ECO:0000256" key="2">
    <source>
        <dbReference type="ARBA" id="ARBA00022603"/>
    </source>
</evidence>
<gene>
    <name evidence="6" type="ORF">VE25_01150</name>
</gene>
<keyword evidence="4" id="KW-0949">S-adenosyl-L-methionine</keyword>
<dbReference type="Gene3D" id="3.40.50.150">
    <property type="entry name" value="Vaccinia Virus protein VP39"/>
    <property type="match status" value="1"/>
</dbReference>
<dbReference type="GO" id="GO:0008825">
    <property type="term" value="F:cyclopropane-fatty-acyl-phospholipid synthase activity"/>
    <property type="evidence" value="ECO:0007669"/>
    <property type="project" value="UniProtKB-EC"/>
</dbReference>
<dbReference type="GO" id="GO:0032259">
    <property type="term" value="P:methylation"/>
    <property type="evidence" value="ECO:0007669"/>
    <property type="project" value="UniProtKB-KW"/>
</dbReference>
<dbReference type="PATRIC" id="fig|443610.3.peg.2690"/>
<dbReference type="CDD" id="cd02440">
    <property type="entry name" value="AdoMet_MTases"/>
    <property type="match status" value="1"/>
</dbReference>
<dbReference type="PANTHER" id="PTHR43667">
    <property type="entry name" value="CYCLOPROPANE-FATTY-ACYL-PHOSPHOLIPID SYNTHASE"/>
    <property type="match status" value="1"/>
</dbReference>
<dbReference type="PANTHER" id="PTHR43667:SF1">
    <property type="entry name" value="CYCLOPROPANE-FATTY-ACYL-PHOSPHOLIPID SYNTHASE"/>
    <property type="match status" value="1"/>
</dbReference>
<comment type="caution">
    <text evidence="6">The sequence shown here is derived from an EMBL/GenBank/DDBJ whole genome shotgun (WGS) entry which is preliminary data.</text>
</comment>
<accession>A0A0F5FXN0</accession>
<dbReference type="InterPro" id="IPR029063">
    <property type="entry name" value="SAM-dependent_MTases_sf"/>
</dbReference>
<dbReference type="EMBL" id="JZEX01000021">
    <property type="protein sequence ID" value="KKB13631.1"/>
    <property type="molecule type" value="Genomic_DNA"/>
</dbReference>
<dbReference type="GO" id="GO:0008610">
    <property type="term" value="P:lipid biosynthetic process"/>
    <property type="evidence" value="ECO:0007669"/>
    <property type="project" value="InterPro"/>
</dbReference>
<dbReference type="EC" id="2.1.1.79" evidence="6"/>
<reference evidence="6 7" key="1">
    <citation type="submission" date="2015-03" db="EMBL/GenBank/DDBJ databases">
        <authorList>
            <person name="Hassan Y.I."/>
            <person name="Lepp D."/>
            <person name="Li X.-Z."/>
            <person name="Zhou T."/>
        </authorList>
    </citation>
    <scope>NUCLEOTIDE SEQUENCE [LARGE SCALE GENOMIC DNA]</scope>
    <source>
        <strain evidence="6 7">BD-c194</strain>
    </source>
</reference>